<dbReference type="InterPro" id="IPR014718">
    <property type="entry name" value="GH-type_carb-bd"/>
</dbReference>
<dbReference type="GO" id="GO:0004034">
    <property type="term" value="F:aldose 1-epimerase activity"/>
    <property type="evidence" value="ECO:0007669"/>
    <property type="project" value="TreeGrafter"/>
</dbReference>
<dbReference type="VEuPathDB" id="FungiDB:Malapachy_3375"/>
<dbReference type="Proteomes" id="UP000037751">
    <property type="component" value="Unassembled WGS sequence"/>
</dbReference>
<dbReference type="OrthoDB" id="274691at2759"/>
<dbReference type="RefSeq" id="XP_017993996.1">
    <property type="nucleotide sequence ID" value="XM_018137847.1"/>
</dbReference>
<organism evidence="2 3">
    <name type="scientific">Malassezia pachydermatis</name>
    <dbReference type="NCBI Taxonomy" id="77020"/>
    <lineage>
        <taxon>Eukaryota</taxon>
        <taxon>Fungi</taxon>
        <taxon>Dikarya</taxon>
        <taxon>Basidiomycota</taxon>
        <taxon>Ustilaginomycotina</taxon>
        <taxon>Malasseziomycetes</taxon>
        <taxon>Malasseziales</taxon>
        <taxon>Malasseziaceae</taxon>
        <taxon>Malassezia</taxon>
    </lineage>
</organism>
<dbReference type="STRING" id="77020.A0A0M8MXK8"/>
<dbReference type="EMBL" id="LGAV01000001">
    <property type="protein sequence ID" value="KOS16364.1"/>
    <property type="molecule type" value="Genomic_DNA"/>
</dbReference>
<reference evidence="2 3" key="1">
    <citation type="submission" date="2015-07" db="EMBL/GenBank/DDBJ databases">
        <title>Draft Genome Sequence of Malassezia furfur CBS1878 and Malassezia pachydermatis CBS1879.</title>
        <authorList>
            <person name="Triana S."/>
            <person name="Ohm R."/>
            <person name="Gonzalez A."/>
            <person name="DeCock H."/>
            <person name="Restrepo S."/>
            <person name="Celis A."/>
        </authorList>
    </citation>
    <scope>NUCLEOTIDE SEQUENCE [LARGE SCALE GENOMIC DNA]</scope>
    <source>
        <strain evidence="2 3">CBS 1879</strain>
    </source>
</reference>
<dbReference type="GO" id="GO:0006006">
    <property type="term" value="P:glucose metabolic process"/>
    <property type="evidence" value="ECO:0007669"/>
    <property type="project" value="TreeGrafter"/>
</dbReference>
<dbReference type="InterPro" id="IPR008183">
    <property type="entry name" value="Aldose_1/G6P_1-epimerase"/>
</dbReference>
<sequence length="376" mass="41465">MQLVSKEGKITVTVLPYGLTIHSIEVKTKDVVHELLAGPEDAADHTTYPRQFYGPIVGRYANRLPAGPRQVHDAHVAWREWGGDGVSHHGGPPPPLSTGTTDGLVQAGPWDCVEWTPLETQAVCMYTPDECQAWDDRCVWALESPDGDQGYPGRVRVEALIGVRSQPGTLGQVHVEYRAQLLPPFSTSTPINLTQHWGFQLAASDPRYHGATIDEHLLQLGVEGQPLYHLALDERGIATGEVDACEGMHDWTSMRPIQAHDYDYDDFYVWGQHDTTKPVAHVQGPTGVELVVRTNQAGVQLYTANSKPAPFAKKQKHRRHHAAPETEEKHGAAFLEFSAPHATCLYPSLAKLAGTTTMLASHQVYQHWVTIDVIAP</sequence>
<evidence type="ECO:0000313" key="2">
    <source>
        <dbReference type="EMBL" id="KOS16364.1"/>
    </source>
</evidence>
<name>A0A0M8MXK8_9BASI</name>
<proteinExistence type="predicted"/>
<comment type="caution">
    <text evidence="2">The sequence shown here is derived from an EMBL/GenBank/DDBJ whole genome shotgun (WGS) entry which is preliminary data.</text>
</comment>
<dbReference type="Pfam" id="PF01263">
    <property type="entry name" value="Aldose_epim"/>
    <property type="match status" value="1"/>
</dbReference>
<dbReference type="GO" id="GO:0033499">
    <property type="term" value="P:galactose catabolic process via UDP-galactose, Leloir pathway"/>
    <property type="evidence" value="ECO:0007669"/>
    <property type="project" value="TreeGrafter"/>
</dbReference>
<keyword evidence="3" id="KW-1185">Reference proteome</keyword>
<dbReference type="SUPFAM" id="SSF74650">
    <property type="entry name" value="Galactose mutarotase-like"/>
    <property type="match status" value="1"/>
</dbReference>
<gene>
    <name evidence="2" type="ORF">Malapachy_3375</name>
</gene>
<protein>
    <submittedName>
        <fullName evidence="2">Galactose mutarotase-like protein</fullName>
    </submittedName>
</protein>
<dbReference type="GO" id="GO:0030246">
    <property type="term" value="F:carbohydrate binding"/>
    <property type="evidence" value="ECO:0007669"/>
    <property type="project" value="InterPro"/>
</dbReference>
<dbReference type="Gene3D" id="2.70.98.10">
    <property type="match status" value="1"/>
</dbReference>
<accession>A0A0M8MXK8</accession>
<evidence type="ECO:0000313" key="3">
    <source>
        <dbReference type="Proteomes" id="UP000037751"/>
    </source>
</evidence>
<dbReference type="PANTHER" id="PTHR10091:SF0">
    <property type="entry name" value="GALACTOSE MUTAROTASE"/>
    <property type="match status" value="1"/>
</dbReference>
<dbReference type="InterPro" id="IPR011013">
    <property type="entry name" value="Gal_mutarotase_sf_dom"/>
</dbReference>
<dbReference type="GeneID" id="28729723"/>
<dbReference type="PANTHER" id="PTHR10091">
    <property type="entry name" value="ALDOSE-1-EPIMERASE"/>
    <property type="match status" value="1"/>
</dbReference>
<feature type="region of interest" description="Disordered" evidence="1">
    <location>
        <begin position="83"/>
        <end position="103"/>
    </location>
</feature>
<dbReference type="AlphaFoldDB" id="A0A0M8MXK8"/>
<evidence type="ECO:0000256" key="1">
    <source>
        <dbReference type="SAM" id="MobiDB-lite"/>
    </source>
</evidence>